<protein>
    <submittedName>
        <fullName evidence="1">Uncharacterized protein</fullName>
    </submittedName>
</protein>
<dbReference type="Proteomes" id="UP001314169">
    <property type="component" value="Chromosome 18"/>
</dbReference>
<gene>
    <name evidence="1" type="ORF">MPIPNATIZW_LOCUS7704</name>
</gene>
<evidence type="ECO:0000313" key="2">
    <source>
        <dbReference type="Proteomes" id="UP001314169"/>
    </source>
</evidence>
<evidence type="ECO:0000313" key="1">
    <source>
        <dbReference type="EMBL" id="CAK6439398.1"/>
    </source>
</evidence>
<keyword evidence="2" id="KW-1185">Reference proteome</keyword>
<reference evidence="1" key="1">
    <citation type="submission" date="2023-12" db="EMBL/GenBank/DDBJ databases">
        <authorList>
            <person name="Brown T."/>
        </authorList>
    </citation>
    <scope>NUCLEOTIDE SEQUENCE</scope>
</reference>
<proteinExistence type="predicted"/>
<accession>A0ABN9ZM74</accession>
<sequence>MIFFLKKKLLTVSSETCREALCSDLNEEHDMLMVVFFLFLSEHFSFSFQQFLYDHLPFLFHSPQKTKQKKMGGKLMNTQENLYSYTSTTFSDLSQFIKS</sequence>
<organism evidence="1 2">
    <name type="scientific">Pipistrellus nathusii</name>
    <name type="common">Nathusius' pipistrelle</name>
    <dbReference type="NCBI Taxonomy" id="59473"/>
    <lineage>
        <taxon>Eukaryota</taxon>
        <taxon>Metazoa</taxon>
        <taxon>Chordata</taxon>
        <taxon>Craniata</taxon>
        <taxon>Vertebrata</taxon>
        <taxon>Euteleostomi</taxon>
        <taxon>Mammalia</taxon>
        <taxon>Eutheria</taxon>
        <taxon>Laurasiatheria</taxon>
        <taxon>Chiroptera</taxon>
        <taxon>Yangochiroptera</taxon>
        <taxon>Vespertilionidae</taxon>
        <taxon>Pipistrellus</taxon>
    </lineage>
</organism>
<name>A0ABN9ZM74_PIPNA</name>
<dbReference type="EMBL" id="OY882875">
    <property type="protein sequence ID" value="CAK6439398.1"/>
    <property type="molecule type" value="Genomic_DNA"/>
</dbReference>